<dbReference type="InterPro" id="IPR034660">
    <property type="entry name" value="DinB/YfiT-like"/>
</dbReference>
<evidence type="ECO:0000259" key="1">
    <source>
        <dbReference type="Pfam" id="PF12867"/>
    </source>
</evidence>
<evidence type="ECO:0000313" key="3">
    <source>
        <dbReference type="Proteomes" id="UP000293874"/>
    </source>
</evidence>
<protein>
    <submittedName>
        <fullName evidence="2">Putative damage-inducible protein DinB</fullName>
    </submittedName>
</protein>
<dbReference type="AlphaFoldDB" id="A0A4Q7MT87"/>
<proteinExistence type="predicted"/>
<dbReference type="SUPFAM" id="SSF109854">
    <property type="entry name" value="DinB/YfiT-like putative metalloenzymes"/>
    <property type="match status" value="1"/>
</dbReference>
<dbReference type="EMBL" id="SGXA01000002">
    <property type="protein sequence ID" value="RZS71718.1"/>
    <property type="molecule type" value="Genomic_DNA"/>
</dbReference>
<gene>
    <name evidence="2" type="ORF">EV199_3626</name>
</gene>
<name>A0A4Q7MT87_9BACT</name>
<dbReference type="Pfam" id="PF12867">
    <property type="entry name" value="DinB_2"/>
    <property type="match status" value="1"/>
</dbReference>
<feature type="domain" description="DinB-like" evidence="1">
    <location>
        <begin position="12"/>
        <end position="115"/>
    </location>
</feature>
<reference evidence="2 3" key="1">
    <citation type="submission" date="2019-02" db="EMBL/GenBank/DDBJ databases">
        <title>Genomic Encyclopedia of Type Strains, Phase IV (KMG-IV): sequencing the most valuable type-strain genomes for metagenomic binning, comparative biology and taxonomic classification.</title>
        <authorList>
            <person name="Goeker M."/>
        </authorList>
    </citation>
    <scope>NUCLEOTIDE SEQUENCE [LARGE SCALE GENOMIC DNA]</scope>
    <source>
        <strain evidence="2 3">DSM 18116</strain>
    </source>
</reference>
<dbReference type="OrthoDB" id="119432at2"/>
<dbReference type="Proteomes" id="UP000293874">
    <property type="component" value="Unassembled WGS sequence"/>
</dbReference>
<organism evidence="2 3">
    <name type="scientific">Pseudobacter ginsenosidimutans</name>
    <dbReference type="NCBI Taxonomy" id="661488"/>
    <lineage>
        <taxon>Bacteria</taxon>
        <taxon>Pseudomonadati</taxon>
        <taxon>Bacteroidota</taxon>
        <taxon>Chitinophagia</taxon>
        <taxon>Chitinophagales</taxon>
        <taxon>Chitinophagaceae</taxon>
        <taxon>Pseudobacter</taxon>
    </lineage>
</organism>
<dbReference type="Gene3D" id="1.20.120.450">
    <property type="entry name" value="dinb family like domain"/>
    <property type="match status" value="1"/>
</dbReference>
<comment type="caution">
    <text evidence="2">The sequence shown here is derived from an EMBL/GenBank/DDBJ whole genome shotgun (WGS) entry which is preliminary data.</text>
</comment>
<keyword evidence="3" id="KW-1185">Reference proteome</keyword>
<dbReference type="InterPro" id="IPR024775">
    <property type="entry name" value="DinB-like"/>
</dbReference>
<accession>A0A4Q7MT87</accession>
<dbReference type="RefSeq" id="WP_130542193.1">
    <property type="nucleotide sequence ID" value="NZ_CP042431.1"/>
</dbReference>
<sequence length="135" mass="15546">MKEHLLNLVDTSKKYTLDVANAMPPGKYETKPVDSVWNFKELLHHIAYGIEWWGSNYVRGEQMDWAPGTVSKDKKEVMNYLEKAYAGLENAIKDRALNEEEVKGVHATLDHVTHHRGQAVLHLRVQGQEVPEYVY</sequence>
<evidence type="ECO:0000313" key="2">
    <source>
        <dbReference type="EMBL" id="RZS71718.1"/>
    </source>
</evidence>